<accession>A0A229T4F1</accession>
<dbReference type="SUPFAM" id="SSF46689">
    <property type="entry name" value="Homeodomain-like"/>
    <property type="match status" value="2"/>
</dbReference>
<organism evidence="6 7">
    <name type="scientific">Amycolatopsis vastitatis</name>
    <dbReference type="NCBI Taxonomy" id="1905142"/>
    <lineage>
        <taxon>Bacteria</taxon>
        <taxon>Bacillati</taxon>
        <taxon>Actinomycetota</taxon>
        <taxon>Actinomycetes</taxon>
        <taxon>Pseudonocardiales</taxon>
        <taxon>Pseudonocardiaceae</taxon>
        <taxon>Amycolatopsis</taxon>
    </lineage>
</organism>
<dbReference type="PROSITE" id="PS00041">
    <property type="entry name" value="HTH_ARAC_FAMILY_1"/>
    <property type="match status" value="1"/>
</dbReference>
<dbReference type="PANTHER" id="PTHR46796">
    <property type="entry name" value="HTH-TYPE TRANSCRIPTIONAL ACTIVATOR RHAS-RELATED"/>
    <property type="match status" value="1"/>
</dbReference>
<dbReference type="InterPro" id="IPR018062">
    <property type="entry name" value="HTH_AraC-typ_CS"/>
</dbReference>
<dbReference type="InterPro" id="IPR018060">
    <property type="entry name" value="HTH_AraC"/>
</dbReference>
<dbReference type="PROSITE" id="PS01124">
    <property type="entry name" value="HTH_ARAC_FAMILY_2"/>
    <property type="match status" value="1"/>
</dbReference>
<gene>
    <name evidence="6" type="ORF">CF165_21275</name>
</gene>
<feature type="domain" description="HTH araC/xylS-type" evidence="5">
    <location>
        <begin position="74"/>
        <end position="172"/>
    </location>
</feature>
<dbReference type="Proteomes" id="UP000215199">
    <property type="component" value="Unassembled WGS sequence"/>
</dbReference>
<evidence type="ECO:0000256" key="3">
    <source>
        <dbReference type="ARBA" id="ARBA00023163"/>
    </source>
</evidence>
<reference evidence="7" key="1">
    <citation type="submission" date="2017-07" db="EMBL/GenBank/DDBJ databases">
        <title>Comparative genome mining reveals phylogenetic distribution patterns of secondary metabolites in Amycolatopsis.</title>
        <authorList>
            <person name="Adamek M."/>
            <person name="Alanjary M."/>
            <person name="Sales-Ortells H."/>
            <person name="Goodfellow M."/>
            <person name="Bull A.T."/>
            <person name="Kalinowski J."/>
            <person name="Ziemert N."/>
        </authorList>
    </citation>
    <scope>NUCLEOTIDE SEQUENCE [LARGE SCALE GENOMIC DNA]</scope>
    <source>
        <strain evidence="7">H5</strain>
    </source>
</reference>
<proteinExistence type="predicted"/>
<evidence type="ECO:0000256" key="2">
    <source>
        <dbReference type="ARBA" id="ARBA00023125"/>
    </source>
</evidence>
<evidence type="ECO:0000256" key="4">
    <source>
        <dbReference type="SAM" id="MobiDB-lite"/>
    </source>
</evidence>
<feature type="compositionally biased region" description="Basic and acidic residues" evidence="4">
    <location>
        <begin position="1"/>
        <end position="11"/>
    </location>
</feature>
<keyword evidence="1" id="KW-0805">Transcription regulation</keyword>
<keyword evidence="2 6" id="KW-0238">DNA-binding</keyword>
<dbReference type="InterPro" id="IPR009057">
    <property type="entry name" value="Homeodomain-like_sf"/>
</dbReference>
<dbReference type="Gene3D" id="1.10.10.60">
    <property type="entry name" value="Homeodomain-like"/>
    <property type="match status" value="2"/>
</dbReference>
<dbReference type="AlphaFoldDB" id="A0A229T4F1"/>
<feature type="region of interest" description="Disordered" evidence="4">
    <location>
        <begin position="1"/>
        <end position="20"/>
    </location>
</feature>
<dbReference type="SMART" id="SM00342">
    <property type="entry name" value="HTH_ARAC"/>
    <property type="match status" value="1"/>
</dbReference>
<sequence length="344" mass="37336">MGGVRRREDPRPPPGSAGRRRWVGVDVARPGAVRHHEVLILRRGRRRPAKTLGALVKTREATGTSEDAHLWAVGQALRRIKADLGGTHSLDELARVACLSPFHFHRVFRQITSATPARFLAALRIAEAKRLLLGTKANVTTICMDVGYSSHGTFTTQFTRLVGTSPRHFRRLARDLATLPLEEVLTGSVPAGPRRGPPLRIRLSGLPAGHLALVGLFESGIPQGWPAACTLVRGTAEADLRIAVDGSYMALVMSLPADAAVEAALTEVRPDQCRVGSWGPIRVQRGRPAETDVEIVLRPRRVSDPPILSVSPLLAASRRPNGTIPKMREPEPRPAGTDRWGGAR</sequence>
<evidence type="ECO:0000259" key="5">
    <source>
        <dbReference type="PROSITE" id="PS01124"/>
    </source>
</evidence>
<evidence type="ECO:0000313" key="7">
    <source>
        <dbReference type="Proteomes" id="UP000215199"/>
    </source>
</evidence>
<feature type="region of interest" description="Disordered" evidence="4">
    <location>
        <begin position="312"/>
        <end position="344"/>
    </location>
</feature>
<evidence type="ECO:0000313" key="6">
    <source>
        <dbReference type="EMBL" id="OXM66082.1"/>
    </source>
</evidence>
<dbReference type="GO" id="GO:0043565">
    <property type="term" value="F:sequence-specific DNA binding"/>
    <property type="evidence" value="ECO:0007669"/>
    <property type="project" value="InterPro"/>
</dbReference>
<protein>
    <submittedName>
        <fullName evidence="6">DNA-binding protein</fullName>
    </submittedName>
</protein>
<evidence type="ECO:0000256" key="1">
    <source>
        <dbReference type="ARBA" id="ARBA00023015"/>
    </source>
</evidence>
<dbReference type="EMBL" id="NMUL01000021">
    <property type="protein sequence ID" value="OXM66082.1"/>
    <property type="molecule type" value="Genomic_DNA"/>
</dbReference>
<keyword evidence="3" id="KW-0804">Transcription</keyword>
<dbReference type="InterPro" id="IPR050204">
    <property type="entry name" value="AraC_XylS_family_regulators"/>
</dbReference>
<keyword evidence="7" id="KW-1185">Reference proteome</keyword>
<dbReference type="Pfam" id="PF12833">
    <property type="entry name" value="HTH_18"/>
    <property type="match status" value="1"/>
</dbReference>
<comment type="caution">
    <text evidence="6">The sequence shown here is derived from an EMBL/GenBank/DDBJ whole genome shotgun (WGS) entry which is preliminary data.</text>
</comment>
<dbReference type="GO" id="GO:0003700">
    <property type="term" value="F:DNA-binding transcription factor activity"/>
    <property type="evidence" value="ECO:0007669"/>
    <property type="project" value="InterPro"/>
</dbReference>
<name>A0A229T4F1_9PSEU</name>